<evidence type="ECO:0000313" key="3">
    <source>
        <dbReference type="Proteomes" id="UP000298568"/>
    </source>
</evidence>
<keyword evidence="3" id="KW-1185">Reference proteome</keyword>
<proteinExistence type="predicted"/>
<organism evidence="2 3">
    <name type="scientific">Metallosphaera prunae</name>
    <dbReference type="NCBI Taxonomy" id="47304"/>
    <lineage>
        <taxon>Archaea</taxon>
        <taxon>Thermoproteota</taxon>
        <taxon>Thermoprotei</taxon>
        <taxon>Sulfolobales</taxon>
        <taxon>Sulfolobaceae</taxon>
        <taxon>Metallosphaera</taxon>
    </lineage>
</organism>
<evidence type="ECO:0000313" key="2">
    <source>
        <dbReference type="EMBL" id="QCO29498.1"/>
    </source>
</evidence>
<dbReference type="AlphaFoldDB" id="A0A4D8SCF8"/>
<keyword evidence="1" id="KW-1133">Transmembrane helix</keyword>
<protein>
    <submittedName>
        <fullName evidence="2">Uncharacterized protein</fullName>
    </submittedName>
</protein>
<evidence type="ECO:0000256" key="1">
    <source>
        <dbReference type="SAM" id="Phobius"/>
    </source>
</evidence>
<feature type="transmembrane region" description="Helical" evidence="1">
    <location>
        <begin position="116"/>
        <end position="138"/>
    </location>
</feature>
<keyword evidence="1" id="KW-0472">Membrane</keyword>
<dbReference type="KEGG" id="mpru:DFR88_02440"/>
<dbReference type="EMBL" id="CP031156">
    <property type="protein sequence ID" value="QCO29498.1"/>
    <property type="molecule type" value="Genomic_DNA"/>
</dbReference>
<name>A0A4D8SCF8_METPR</name>
<dbReference type="Proteomes" id="UP000298568">
    <property type="component" value="Chromosome"/>
</dbReference>
<feature type="transmembrane region" description="Helical" evidence="1">
    <location>
        <begin position="61"/>
        <end position="78"/>
    </location>
</feature>
<keyword evidence="1" id="KW-0812">Transmembrane</keyword>
<feature type="transmembrane region" description="Helical" evidence="1">
    <location>
        <begin position="12"/>
        <end position="41"/>
    </location>
</feature>
<reference evidence="2 3" key="1">
    <citation type="submission" date="2018-07" db="EMBL/GenBank/DDBJ databases">
        <title>Complete Genome Sequences of Extremely Thermoacidophilic, Metal-Mobilizing Type-Strain Members of the Archaeal Family Sulfolobaceae: Acidianus brierleyi DSM-1651T, Acidianus sulfidivorans DSM-18786T, Metallosphaera hakonensis DSM-7519T, and Metallosphaera prunae DSM-10039T.</title>
        <authorList>
            <person name="Counts J.A."/>
            <person name="Kelly R.M."/>
        </authorList>
    </citation>
    <scope>NUCLEOTIDE SEQUENCE [LARGE SCALE GENOMIC DNA]</scope>
    <source>
        <strain evidence="2 3">Ron 12/II</strain>
    </source>
</reference>
<sequence>MRVTSKINPRALSWSVGAGIGYSFILTIIMALSSLILKGFYPPFQFSIAPVKSLVVSPVEGVVQLLILIALLAFVFPIRGETISKELKNVRKLAVFVAVGYLVLSLLPYAITTSYIQAYVGLVIAFNIINGVVGGVGASI</sequence>
<accession>A0A4D8SCF8</accession>
<gene>
    <name evidence="2" type="ORF">DFR88_02440</name>
</gene>
<feature type="transmembrane region" description="Helical" evidence="1">
    <location>
        <begin position="90"/>
        <end position="110"/>
    </location>
</feature>